<dbReference type="InterPro" id="IPR008591">
    <property type="entry name" value="GINS_Sld5"/>
</dbReference>
<sequence length="242" mass="27444">MDISDILRDLDHHAEDPFAAHEEDYSPSQPSGEADLQSLTRAWINERGTTELLPWPQDNLIDRISTRIKSQVERIEQLTGDMDPTTNFTLIILQTELERWKFLTRSYLRARLSKIDKHTLFYLSTPEGRAKISELEIQYATRRQGLLHSHFLDSFLAAFPERLRDLNDTAGGISMIEGPDEEGAVFVRGLGSREEGEREDGVVVKGRGRDGDAEWEVGRGEVVVARWADVKGLVDKGELELV</sequence>
<comment type="function">
    <text evidence="6">The GINS complex plays an essential role in the initiation of DNA replication.</text>
</comment>
<feature type="domain" description="GINS subunit" evidence="7">
    <location>
        <begin position="75"/>
        <end position="151"/>
    </location>
</feature>
<evidence type="ECO:0000259" key="7">
    <source>
        <dbReference type="Pfam" id="PF05916"/>
    </source>
</evidence>
<protein>
    <recommendedName>
        <fullName evidence="3 6">DNA replication complex GINS protein SLD5</fullName>
    </recommendedName>
</protein>
<keyword evidence="5 6" id="KW-0539">Nucleus</keyword>
<dbReference type="Pfam" id="PF16922">
    <property type="entry name" value="SLD5_C"/>
    <property type="match status" value="1"/>
</dbReference>
<evidence type="ECO:0000256" key="6">
    <source>
        <dbReference type="PIRNR" id="PIRNR007764"/>
    </source>
</evidence>
<feature type="domain" description="DNA replication complex GINS protein SLD5 C-terminal" evidence="8">
    <location>
        <begin position="179"/>
        <end position="242"/>
    </location>
</feature>
<comment type="caution">
    <text evidence="9">The sequence shown here is derived from an EMBL/GenBank/DDBJ whole genome shotgun (WGS) entry which is preliminary data.</text>
</comment>
<dbReference type="InterPro" id="IPR031633">
    <property type="entry name" value="SLD5_C"/>
</dbReference>
<dbReference type="InterPro" id="IPR021151">
    <property type="entry name" value="GINS_A"/>
</dbReference>
<accession>A0A370T8X0</accession>
<dbReference type="Proteomes" id="UP000254866">
    <property type="component" value="Unassembled WGS sequence"/>
</dbReference>
<dbReference type="Gene3D" id="1.20.58.1030">
    <property type="match status" value="1"/>
</dbReference>
<evidence type="ECO:0000256" key="3">
    <source>
        <dbReference type="ARBA" id="ARBA00014804"/>
    </source>
</evidence>
<dbReference type="PANTHER" id="PTHR21206">
    <property type="entry name" value="SLD5 PROTEIN"/>
    <property type="match status" value="1"/>
</dbReference>
<comment type="similarity">
    <text evidence="2 6">Belongs to the GINS4/SLD5 family.</text>
</comment>
<evidence type="ECO:0000313" key="9">
    <source>
        <dbReference type="EMBL" id="RDL29935.1"/>
    </source>
</evidence>
<gene>
    <name evidence="9" type="ORF">BP5553_10562</name>
</gene>
<evidence type="ECO:0000256" key="4">
    <source>
        <dbReference type="ARBA" id="ARBA00022705"/>
    </source>
</evidence>
<dbReference type="Pfam" id="PF05916">
    <property type="entry name" value="Sld5"/>
    <property type="match status" value="1"/>
</dbReference>
<evidence type="ECO:0000256" key="2">
    <source>
        <dbReference type="ARBA" id="ARBA00008187"/>
    </source>
</evidence>
<name>A0A370T8X0_9HELO</name>
<evidence type="ECO:0000256" key="5">
    <source>
        <dbReference type="ARBA" id="ARBA00023242"/>
    </source>
</evidence>
<evidence type="ECO:0000256" key="1">
    <source>
        <dbReference type="ARBA" id="ARBA00004123"/>
    </source>
</evidence>
<evidence type="ECO:0000259" key="8">
    <source>
        <dbReference type="Pfam" id="PF16922"/>
    </source>
</evidence>
<dbReference type="PIRSF" id="PIRSF007764">
    <property type="entry name" value="Sld5"/>
    <property type="match status" value="1"/>
</dbReference>
<dbReference type="PANTHER" id="PTHR21206:SF0">
    <property type="entry name" value="DNA REPLICATION COMPLEX GINS PROTEIN SLD5"/>
    <property type="match status" value="1"/>
</dbReference>
<dbReference type="GO" id="GO:0006261">
    <property type="term" value="P:DNA-templated DNA replication"/>
    <property type="evidence" value="ECO:0007669"/>
    <property type="project" value="InterPro"/>
</dbReference>
<dbReference type="GO" id="GO:0000811">
    <property type="term" value="C:GINS complex"/>
    <property type="evidence" value="ECO:0007669"/>
    <property type="project" value="UniProtKB-UniRule"/>
</dbReference>
<dbReference type="STRING" id="2656787.A0A370T8X0"/>
<reference evidence="9 10" key="1">
    <citation type="journal article" date="2018" name="IMA Fungus">
        <title>IMA Genome-F 9: Draft genome sequence of Annulohypoxylon stygium, Aspergillus mulundensis, Berkeleyomyces basicola (syn. Thielaviopsis basicola), Ceratocystis smalleyi, two Cercospora beticola strains, Coleophoma cylindrospora, Fusarium fracticaudum, Phialophora cf. hyalina, and Morchella septimelata.</title>
        <authorList>
            <person name="Wingfield B.D."/>
            <person name="Bills G.F."/>
            <person name="Dong Y."/>
            <person name="Huang W."/>
            <person name="Nel W.J."/>
            <person name="Swalarsk-Parry B.S."/>
            <person name="Vaghefi N."/>
            <person name="Wilken P.M."/>
            <person name="An Z."/>
            <person name="de Beer Z.W."/>
            <person name="De Vos L."/>
            <person name="Chen L."/>
            <person name="Duong T.A."/>
            <person name="Gao Y."/>
            <person name="Hammerbacher A."/>
            <person name="Kikkert J.R."/>
            <person name="Li Y."/>
            <person name="Li H."/>
            <person name="Li K."/>
            <person name="Li Q."/>
            <person name="Liu X."/>
            <person name="Ma X."/>
            <person name="Naidoo K."/>
            <person name="Pethybridge S.J."/>
            <person name="Sun J."/>
            <person name="Steenkamp E.T."/>
            <person name="van der Nest M.A."/>
            <person name="van Wyk S."/>
            <person name="Wingfield M.J."/>
            <person name="Xiong C."/>
            <person name="Yue Q."/>
            <person name="Zhang X."/>
        </authorList>
    </citation>
    <scope>NUCLEOTIDE SEQUENCE [LARGE SCALE GENOMIC DNA]</scope>
    <source>
        <strain evidence="9 10">BP 5553</strain>
    </source>
</reference>
<dbReference type="RefSeq" id="XP_031864625.1">
    <property type="nucleotide sequence ID" value="XM_032019185.1"/>
</dbReference>
<dbReference type="AlphaFoldDB" id="A0A370T8X0"/>
<dbReference type="InterPro" id="IPR038749">
    <property type="entry name" value="Sld5_GINS_A"/>
</dbReference>
<evidence type="ECO:0000313" key="10">
    <source>
        <dbReference type="Proteomes" id="UP000254866"/>
    </source>
</evidence>
<comment type="subcellular location">
    <subcellularLocation>
        <location evidence="1 6">Nucleus</location>
    </subcellularLocation>
</comment>
<organism evidence="9 10">
    <name type="scientific">Venustampulla echinocandica</name>
    <dbReference type="NCBI Taxonomy" id="2656787"/>
    <lineage>
        <taxon>Eukaryota</taxon>
        <taxon>Fungi</taxon>
        <taxon>Dikarya</taxon>
        <taxon>Ascomycota</taxon>
        <taxon>Pezizomycotina</taxon>
        <taxon>Leotiomycetes</taxon>
        <taxon>Helotiales</taxon>
        <taxon>Pleuroascaceae</taxon>
        <taxon>Venustampulla</taxon>
    </lineage>
</organism>
<dbReference type="CDD" id="cd11711">
    <property type="entry name" value="GINS_A_Sld5"/>
    <property type="match status" value="1"/>
</dbReference>
<dbReference type="EMBL" id="NPIC01000017">
    <property type="protein sequence ID" value="RDL29935.1"/>
    <property type="molecule type" value="Genomic_DNA"/>
</dbReference>
<dbReference type="OrthoDB" id="338231at2759"/>
<dbReference type="InterPro" id="IPR036224">
    <property type="entry name" value="GINS_bundle-like_dom_sf"/>
</dbReference>
<keyword evidence="10" id="KW-1185">Reference proteome</keyword>
<proteinExistence type="inferred from homology"/>
<dbReference type="SUPFAM" id="SSF158573">
    <property type="entry name" value="GINS helical bundle-like"/>
    <property type="match status" value="1"/>
</dbReference>
<dbReference type="GO" id="GO:0000727">
    <property type="term" value="P:double-strand break repair via break-induced replication"/>
    <property type="evidence" value="ECO:0007669"/>
    <property type="project" value="TreeGrafter"/>
</dbReference>
<dbReference type="GeneID" id="43603411"/>
<keyword evidence="4 6" id="KW-0235">DNA replication</keyword>